<dbReference type="EMBL" id="BX294153">
    <property type="protein sequence ID" value="CAD79049.1"/>
    <property type="molecule type" value="Genomic_DNA"/>
</dbReference>
<sequence length="82" mass="9440">MNPKKTLVAFWGPVWCLPRWVEYDLLPLENPFSSLSVHRSAQSRSVLDEATSSRRQESSPRPLPTRILRSHERIPVCGLPCR</sequence>
<feature type="compositionally biased region" description="Polar residues" evidence="1">
    <location>
        <begin position="36"/>
        <end position="45"/>
    </location>
</feature>
<name>Q7UEI7_RHOBA</name>
<proteinExistence type="predicted"/>
<feature type="region of interest" description="Disordered" evidence="1">
    <location>
        <begin position="36"/>
        <end position="65"/>
    </location>
</feature>
<evidence type="ECO:0000313" key="3">
    <source>
        <dbReference type="Proteomes" id="UP000001025"/>
    </source>
</evidence>
<dbReference type="Proteomes" id="UP000001025">
    <property type="component" value="Chromosome"/>
</dbReference>
<dbReference type="KEGG" id="rba:RB11310"/>
<dbReference type="HOGENOM" id="CLU_2555998_0_0_0"/>
<gene>
    <name evidence="2" type="ordered locus">RB11310</name>
</gene>
<dbReference type="InParanoid" id="Q7UEI7"/>
<reference evidence="2 3" key="1">
    <citation type="journal article" date="2003" name="Proc. Natl. Acad. Sci. U.S.A.">
        <title>Complete genome sequence of the marine planctomycete Pirellula sp. strain 1.</title>
        <authorList>
            <person name="Gloeckner F.O."/>
            <person name="Kube M."/>
            <person name="Bauer M."/>
            <person name="Teeling H."/>
            <person name="Lombardot T."/>
            <person name="Ludwig W."/>
            <person name="Gade D."/>
            <person name="Beck A."/>
            <person name="Borzym K."/>
            <person name="Heitmann K."/>
            <person name="Rabus R."/>
            <person name="Schlesner H."/>
            <person name="Amann R."/>
            <person name="Reinhardt R."/>
        </authorList>
    </citation>
    <scope>NUCLEOTIDE SEQUENCE [LARGE SCALE GENOMIC DNA]</scope>
    <source>
        <strain evidence="3">DSM 10527 / NCIMB 13988 / SH1</strain>
    </source>
</reference>
<dbReference type="STRING" id="243090.RB11310"/>
<evidence type="ECO:0000313" key="2">
    <source>
        <dbReference type="EMBL" id="CAD79049.1"/>
    </source>
</evidence>
<accession>Q7UEI7</accession>
<keyword evidence="3" id="KW-1185">Reference proteome</keyword>
<evidence type="ECO:0000256" key="1">
    <source>
        <dbReference type="SAM" id="MobiDB-lite"/>
    </source>
</evidence>
<dbReference type="EnsemblBacteria" id="CAD79049">
    <property type="protein sequence ID" value="CAD79049"/>
    <property type="gene ID" value="RB11310"/>
</dbReference>
<organism evidence="2 3">
    <name type="scientific">Rhodopirellula baltica (strain DSM 10527 / NCIMB 13988 / SH1)</name>
    <dbReference type="NCBI Taxonomy" id="243090"/>
    <lineage>
        <taxon>Bacteria</taxon>
        <taxon>Pseudomonadati</taxon>
        <taxon>Planctomycetota</taxon>
        <taxon>Planctomycetia</taxon>
        <taxon>Pirellulales</taxon>
        <taxon>Pirellulaceae</taxon>
        <taxon>Rhodopirellula</taxon>
    </lineage>
</organism>
<dbReference type="AlphaFoldDB" id="Q7UEI7"/>
<protein>
    <submittedName>
        <fullName evidence="2">Uncharacterized protein</fullName>
    </submittedName>
</protein>